<sequence>MRQDSDEKPLDEQIENLQETISKLIVENENLEVKLTNLTFESNDVISYLKKLVEEKDDEIARLENMLETQKLADERKFRDYRQNYENEEKKLKEEIDRLNSEMRIMDTQLGNQHRIGLEIIEMSTKFSELKKVVNDQEEIIRRKEAEERSVRIAAIEQARADLSNEYEQAVAEIRAEAMLENKGHTLMNNQVIEHLELELEKKKIEIARLQQNLEEKEKEVEEEVERTNEKDEENAKLRRLLEKSGQTTEKALRDSKRRLEESESKKKQILEKYLLIETDLKNKLDEATNTMEEAKKNSASLEDQLLKEQETRKVTIDAHKTQNQKIEELRTFFKDVLSGEEGLVEEVIKENRNSVFAHLALIVSRIPIVR</sequence>
<dbReference type="OrthoDB" id="5844433at2759"/>
<feature type="region of interest" description="Disordered" evidence="1">
    <location>
        <begin position="216"/>
        <end position="262"/>
    </location>
</feature>
<proteinExistence type="predicted"/>
<reference evidence="2" key="1">
    <citation type="submission" date="2022-11" db="EMBL/GenBank/DDBJ databases">
        <authorList>
            <person name="Kikuchi T."/>
        </authorList>
    </citation>
    <scope>NUCLEOTIDE SEQUENCE</scope>
    <source>
        <strain evidence="2">PS1010</strain>
    </source>
</reference>
<evidence type="ECO:0000313" key="3">
    <source>
        <dbReference type="Proteomes" id="UP001152747"/>
    </source>
</evidence>
<dbReference type="AlphaFoldDB" id="A0A9P1IXD5"/>
<organism evidence="2 3">
    <name type="scientific">Caenorhabditis angaria</name>
    <dbReference type="NCBI Taxonomy" id="860376"/>
    <lineage>
        <taxon>Eukaryota</taxon>
        <taxon>Metazoa</taxon>
        <taxon>Ecdysozoa</taxon>
        <taxon>Nematoda</taxon>
        <taxon>Chromadorea</taxon>
        <taxon>Rhabditida</taxon>
        <taxon>Rhabditina</taxon>
        <taxon>Rhabditomorpha</taxon>
        <taxon>Rhabditoidea</taxon>
        <taxon>Rhabditidae</taxon>
        <taxon>Peloderinae</taxon>
        <taxon>Caenorhabditis</taxon>
    </lineage>
</organism>
<evidence type="ECO:0000313" key="2">
    <source>
        <dbReference type="EMBL" id="CAI5451979.1"/>
    </source>
</evidence>
<feature type="compositionally biased region" description="Basic and acidic residues" evidence="1">
    <location>
        <begin position="251"/>
        <end position="262"/>
    </location>
</feature>
<dbReference type="Proteomes" id="UP001152747">
    <property type="component" value="Unassembled WGS sequence"/>
</dbReference>
<gene>
    <name evidence="2" type="ORF">CAMP_LOCUS14616</name>
</gene>
<dbReference type="EMBL" id="CANHGI010000005">
    <property type="protein sequence ID" value="CAI5451979.1"/>
    <property type="molecule type" value="Genomic_DNA"/>
</dbReference>
<comment type="caution">
    <text evidence="2">The sequence shown here is derived from an EMBL/GenBank/DDBJ whole genome shotgun (WGS) entry which is preliminary data.</text>
</comment>
<protein>
    <submittedName>
        <fullName evidence="2">Uncharacterized protein</fullName>
    </submittedName>
</protein>
<keyword evidence="3" id="KW-1185">Reference proteome</keyword>
<accession>A0A9P1IXD5</accession>
<feature type="compositionally biased region" description="Basic and acidic residues" evidence="1">
    <location>
        <begin position="216"/>
        <end position="243"/>
    </location>
</feature>
<evidence type="ECO:0000256" key="1">
    <source>
        <dbReference type="SAM" id="MobiDB-lite"/>
    </source>
</evidence>
<name>A0A9P1IXD5_9PELO</name>